<evidence type="ECO:0000256" key="1">
    <source>
        <dbReference type="SAM" id="MobiDB-lite"/>
    </source>
</evidence>
<feature type="compositionally biased region" description="Basic and acidic residues" evidence="1">
    <location>
        <begin position="258"/>
        <end position="283"/>
    </location>
</feature>
<protein>
    <submittedName>
        <fullName evidence="2">Uncharacterized protein</fullName>
    </submittedName>
</protein>
<gene>
    <name evidence="2" type="ORF">VFPFJ_02269</name>
</gene>
<dbReference type="Proteomes" id="UP000078340">
    <property type="component" value="Unassembled WGS sequence"/>
</dbReference>
<dbReference type="EMBL" id="LSBI01000002">
    <property type="protein sequence ID" value="OAQ93108.1"/>
    <property type="molecule type" value="Genomic_DNA"/>
</dbReference>
<proteinExistence type="predicted"/>
<dbReference type="AlphaFoldDB" id="A0A179HUD2"/>
<evidence type="ECO:0000313" key="3">
    <source>
        <dbReference type="Proteomes" id="UP000078340"/>
    </source>
</evidence>
<name>A0A179HUD2_PURLI</name>
<sequence>MWTCGGWEASVSVLVARPPTDQSEARTTAWNGVGGTCGWTFPLPGRDEQQPVLGAPPRAGLASPAWVWLPAGRPLSRDTRGAGSAWARGTRALFQPARFRTVSKVPARSVRWRWIGRWCSALALPKPSRPVHSKVSNLKVLKDGPSTVRVTEAIAQTWRHCDPDLGLDASHCWSIIRDCWNRLSGGPVPRQSGDTLKQQSRVPGGHGAFNRSVHTFLLPLTESAARRRQKLLRRLRALDWAATSLQTRRRSHAVPISSKHEQNRTSDAVRRGRRGARGEDKEPGKVLSLGRVEGCLLYTSRCV</sequence>
<comment type="caution">
    <text evidence="2">The sequence shown here is derived from an EMBL/GenBank/DDBJ whole genome shotgun (WGS) entry which is preliminary data.</text>
</comment>
<organism evidence="2 3">
    <name type="scientific">Purpureocillium lilacinum</name>
    <name type="common">Paecilomyces lilacinus</name>
    <dbReference type="NCBI Taxonomy" id="33203"/>
    <lineage>
        <taxon>Eukaryota</taxon>
        <taxon>Fungi</taxon>
        <taxon>Dikarya</taxon>
        <taxon>Ascomycota</taxon>
        <taxon>Pezizomycotina</taxon>
        <taxon>Sordariomycetes</taxon>
        <taxon>Hypocreomycetidae</taxon>
        <taxon>Hypocreales</taxon>
        <taxon>Ophiocordycipitaceae</taxon>
        <taxon>Purpureocillium</taxon>
    </lineage>
</organism>
<evidence type="ECO:0000313" key="2">
    <source>
        <dbReference type="EMBL" id="OAQ93108.1"/>
    </source>
</evidence>
<reference evidence="2 3" key="1">
    <citation type="submission" date="2016-02" db="EMBL/GenBank/DDBJ databases">
        <title>Biosynthesis of antibiotic leucinostatins and their inhibition on Phytophthora in bio-control Purpureocillium lilacinum.</title>
        <authorList>
            <person name="Wang G."/>
            <person name="Liu Z."/>
            <person name="Lin R."/>
            <person name="Li E."/>
            <person name="Mao Z."/>
            <person name="Ling J."/>
            <person name="Yin W."/>
            <person name="Xie B."/>
        </authorList>
    </citation>
    <scope>NUCLEOTIDE SEQUENCE [LARGE SCALE GENOMIC DNA]</scope>
    <source>
        <strain evidence="2">PLFJ-1</strain>
    </source>
</reference>
<feature type="region of interest" description="Disordered" evidence="1">
    <location>
        <begin position="249"/>
        <end position="283"/>
    </location>
</feature>
<accession>A0A179HUD2</accession>